<accession>A0A951P7H3</accession>
<evidence type="ECO:0000256" key="6">
    <source>
        <dbReference type="ARBA" id="ARBA00022989"/>
    </source>
</evidence>
<comment type="caution">
    <text evidence="12">The sequence shown here is derived from an EMBL/GenBank/DDBJ whole genome shotgun (WGS) entry which is preliminary data.</text>
</comment>
<evidence type="ECO:0000256" key="7">
    <source>
        <dbReference type="ARBA" id="ARBA00023136"/>
    </source>
</evidence>
<dbReference type="Pfam" id="PF01618">
    <property type="entry name" value="MotA_ExbB"/>
    <property type="match status" value="1"/>
</dbReference>
<evidence type="ECO:0000256" key="9">
    <source>
        <dbReference type="SAM" id="MobiDB-lite"/>
    </source>
</evidence>
<evidence type="ECO:0000256" key="8">
    <source>
        <dbReference type="RuleBase" id="RU004057"/>
    </source>
</evidence>
<feature type="transmembrane region" description="Helical" evidence="10">
    <location>
        <begin position="158"/>
        <end position="179"/>
    </location>
</feature>
<keyword evidence="3" id="KW-1003">Cell membrane</keyword>
<keyword evidence="7 10" id="KW-0472">Membrane</keyword>
<comment type="subcellular location">
    <subcellularLocation>
        <location evidence="1">Cell membrane</location>
        <topology evidence="1">Multi-pass membrane protein</topology>
    </subcellularLocation>
    <subcellularLocation>
        <location evidence="8">Membrane</location>
        <topology evidence="8">Multi-pass membrane protein</topology>
    </subcellularLocation>
</comment>
<keyword evidence="6 10" id="KW-1133">Transmembrane helix</keyword>
<dbReference type="InterPro" id="IPR002898">
    <property type="entry name" value="MotA_ExbB_proton_chnl"/>
</dbReference>
<proteinExistence type="inferred from homology"/>
<keyword evidence="2 8" id="KW-0813">Transport</keyword>
<evidence type="ECO:0000256" key="5">
    <source>
        <dbReference type="ARBA" id="ARBA00022927"/>
    </source>
</evidence>
<dbReference type="Proteomes" id="UP000707356">
    <property type="component" value="Unassembled WGS sequence"/>
</dbReference>
<feature type="domain" description="MotA/TolQ/ExbB proton channel" evidence="11">
    <location>
        <begin position="69"/>
        <end position="190"/>
    </location>
</feature>
<evidence type="ECO:0000259" key="11">
    <source>
        <dbReference type="Pfam" id="PF01618"/>
    </source>
</evidence>
<evidence type="ECO:0000256" key="3">
    <source>
        <dbReference type="ARBA" id="ARBA00022475"/>
    </source>
</evidence>
<name>A0A951P7H3_9CYAN</name>
<comment type="similarity">
    <text evidence="8">Belongs to the exbB/tolQ family.</text>
</comment>
<feature type="transmembrane region" description="Helical" evidence="10">
    <location>
        <begin position="13"/>
        <end position="34"/>
    </location>
</feature>
<dbReference type="PANTHER" id="PTHR30625">
    <property type="entry name" value="PROTEIN TOLQ"/>
    <property type="match status" value="1"/>
</dbReference>
<keyword evidence="5 8" id="KW-0653">Protein transport</keyword>
<protein>
    <submittedName>
        <fullName evidence="12">MotA/TolQ/ExbB proton channel family protein</fullName>
    </submittedName>
</protein>
<evidence type="ECO:0000313" key="12">
    <source>
        <dbReference type="EMBL" id="MBW4464423.1"/>
    </source>
</evidence>
<feature type="region of interest" description="Disordered" evidence="9">
    <location>
        <begin position="213"/>
        <end position="233"/>
    </location>
</feature>
<evidence type="ECO:0000313" key="13">
    <source>
        <dbReference type="Proteomes" id="UP000707356"/>
    </source>
</evidence>
<sequence>MSISELFSSGGPAMLPLLFLSFLALSTIIERAWFWSKILTHEREIAGRVIEAARRDWDAATEIARKSVNQPVGRFLHSALELEDSDPEVFQLALQASADEEIATMRRGEKVLEATIALAPLLGLLGTVLGLIRSLKDIRISDIGTDSTAGVTLGISEALVSTATGMVVAITALVFYRLFQSFVSSQAKLFRKSGNELELLYRKGWARSQRQVSAVSSQMPPQMPIVDAPAAND</sequence>
<reference evidence="12" key="1">
    <citation type="submission" date="2021-05" db="EMBL/GenBank/DDBJ databases">
        <authorList>
            <person name="Pietrasiak N."/>
            <person name="Ward R."/>
            <person name="Stajich J.E."/>
            <person name="Kurbessoian T."/>
        </authorList>
    </citation>
    <scope>NUCLEOTIDE SEQUENCE</scope>
    <source>
        <strain evidence="12">GSE-TBD4-15B</strain>
    </source>
</reference>
<dbReference type="GO" id="GO:0017038">
    <property type="term" value="P:protein import"/>
    <property type="evidence" value="ECO:0007669"/>
    <property type="project" value="TreeGrafter"/>
</dbReference>
<evidence type="ECO:0000256" key="10">
    <source>
        <dbReference type="SAM" id="Phobius"/>
    </source>
</evidence>
<dbReference type="GO" id="GO:0005886">
    <property type="term" value="C:plasma membrane"/>
    <property type="evidence" value="ECO:0007669"/>
    <property type="project" value="UniProtKB-SubCell"/>
</dbReference>
<evidence type="ECO:0000256" key="2">
    <source>
        <dbReference type="ARBA" id="ARBA00022448"/>
    </source>
</evidence>
<dbReference type="PANTHER" id="PTHR30625:SF15">
    <property type="entry name" value="BIOPOLYMER TRANSPORT PROTEIN EXBB"/>
    <property type="match status" value="1"/>
</dbReference>
<evidence type="ECO:0000256" key="4">
    <source>
        <dbReference type="ARBA" id="ARBA00022692"/>
    </source>
</evidence>
<keyword evidence="4 10" id="KW-0812">Transmembrane</keyword>
<organism evidence="12 13">
    <name type="scientific">Pegethrix bostrychoides GSE-TBD4-15B</name>
    <dbReference type="NCBI Taxonomy" id="2839662"/>
    <lineage>
        <taxon>Bacteria</taxon>
        <taxon>Bacillati</taxon>
        <taxon>Cyanobacteriota</taxon>
        <taxon>Cyanophyceae</taxon>
        <taxon>Oculatellales</taxon>
        <taxon>Oculatellaceae</taxon>
        <taxon>Pegethrix</taxon>
    </lineage>
</organism>
<dbReference type="AlphaFoldDB" id="A0A951P7H3"/>
<dbReference type="InterPro" id="IPR050790">
    <property type="entry name" value="ExbB/TolQ_transport"/>
</dbReference>
<reference evidence="12" key="2">
    <citation type="journal article" date="2022" name="Microbiol. Resour. Announc.">
        <title>Metagenome Sequencing to Explore Phylogenomics of Terrestrial Cyanobacteria.</title>
        <authorList>
            <person name="Ward R.D."/>
            <person name="Stajich J.E."/>
            <person name="Johansen J.R."/>
            <person name="Huntemann M."/>
            <person name="Clum A."/>
            <person name="Foster B."/>
            <person name="Foster B."/>
            <person name="Roux S."/>
            <person name="Palaniappan K."/>
            <person name="Varghese N."/>
            <person name="Mukherjee S."/>
            <person name="Reddy T.B.K."/>
            <person name="Daum C."/>
            <person name="Copeland A."/>
            <person name="Chen I.A."/>
            <person name="Ivanova N.N."/>
            <person name="Kyrpides N.C."/>
            <person name="Shapiro N."/>
            <person name="Eloe-Fadrosh E.A."/>
            <person name="Pietrasiak N."/>
        </authorList>
    </citation>
    <scope>NUCLEOTIDE SEQUENCE</scope>
    <source>
        <strain evidence="12">GSE-TBD4-15B</strain>
    </source>
</reference>
<feature type="transmembrane region" description="Helical" evidence="10">
    <location>
        <begin position="111"/>
        <end position="132"/>
    </location>
</feature>
<gene>
    <name evidence="12" type="ORF">KME07_03150</name>
</gene>
<dbReference type="EMBL" id="JAHHHV010000012">
    <property type="protein sequence ID" value="MBW4464423.1"/>
    <property type="molecule type" value="Genomic_DNA"/>
</dbReference>
<evidence type="ECO:0000256" key="1">
    <source>
        <dbReference type="ARBA" id="ARBA00004651"/>
    </source>
</evidence>